<keyword evidence="4" id="KW-0503">Monooxygenase</keyword>
<dbReference type="OrthoDB" id="655030at2759"/>
<keyword evidence="6" id="KW-1185">Reference proteome</keyword>
<evidence type="ECO:0000256" key="3">
    <source>
        <dbReference type="ARBA" id="ARBA00023002"/>
    </source>
</evidence>
<dbReference type="PANTHER" id="PTHR46972">
    <property type="entry name" value="MONOOXYGENASE ASQM-RELATED"/>
    <property type="match status" value="1"/>
</dbReference>
<gene>
    <name evidence="5" type="ORF">H0H81_012574</name>
</gene>
<dbReference type="InterPro" id="IPR036188">
    <property type="entry name" value="FAD/NAD-bd_sf"/>
</dbReference>
<comment type="caution">
    <text evidence="5">The sequence shown here is derived from an EMBL/GenBank/DDBJ whole genome shotgun (WGS) entry which is preliminary data.</text>
</comment>
<protein>
    <recommendedName>
        <fullName evidence="7">FAD-binding domain-containing protein</fullName>
    </recommendedName>
</protein>
<reference evidence="5" key="1">
    <citation type="submission" date="2021-02" db="EMBL/GenBank/DDBJ databases">
        <authorList>
            <person name="Nieuwenhuis M."/>
            <person name="Van De Peppel L.J.J."/>
        </authorList>
    </citation>
    <scope>NUCLEOTIDE SEQUENCE</scope>
    <source>
        <strain evidence="5">D49</strain>
    </source>
</reference>
<dbReference type="SUPFAM" id="SSF51905">
    <property type="entry name" value="FAD/NAD(P)-binding domain"/>
    <property type="match status" value="1"/>
</dbReference>
<evidence type="ECO:0000313" key="6">
    <source>
        <dbReference type="Proteomes" id="UP000717328"/>
    </source>
</evidence>
<dbReference type="Gene3D" id="3.50.50.60">
    <property type="entry name" value="FAD/NAD(P)-binding domain"/>
    <property type="match status" value="1"/>
</dbReference>
<reference evidence="5" key="2">
    <citation type="submission" date="2021-10" db="EMBL/GenBank/DDBJ databases">
        <title>Phylogenomics reveals ancestral predisposition of the termite-cultivated fungus Termitomyces towards a domesticated lifestyle.</title>
        <authorList>
            <person name="Auxier B."/>
            <person name="Grum-Grzhimaylo A."/>
            <person name="Cardenas M.E."/>
            <person name="Lodge J.D."/>
            <person name="Laessoe T."/>
            <person name="Pedersen O."/>
            <person name="Smith M.E."/>
            <person name="Kuyper T.W."/>
            <person name="Franco-Molano E.A."/>
            <person name="Baroni T.J."/>
            <person name="Aanen D.K."/>
        </authorList>
    </citation>
    <scope>NUCLEOTIDE SEQUENCE</scope>
    <source>
        <strain evidence="5">D49</strain>
    </source>
</reference>
<name>A0A9P7K3E0_9AGAR</name>
<dbReference type="AlphaFoldDB" id="A0A9P7K3E0"/>
<evidence type="ECO:0000313" key="5">
    <source>
        <dbReference type="EMBL" id="KAG5635054.1"/>
    </source>
</evidence>
<dbReference type="PANTHER" id="PTHR46972:SF1">
    <property type="entry name" value="FAD DEPENDENT OXIDOREDUCTASE DOMAIN-CONTAINING PROTEIN"/>
    <property type="match status" value="1"/>
</dbReference>
<keyword evidence="1" id="KW-0285">Flavoprotein</keyword>
<proteinExistence type="predicted"/>
<accession>A0A9P7K3E0</accession>
<evidence type="ECO:0008006" key="7">
    <source>
        <dbReference type="Google" id="ProtNLM"/>
    </source>
</evidence>
<evidence type="ECO:0000256" key="1">
    <source>
        <dbReference type="ARBA" id="ARBA00022630"/>
    </source>
</evidence>
<evidence type="ECO:0000256" key="2">
    <source>
        <dbReference type="ARBA" id="ARBA00022827"/>
    </source>
</evidence>
<sequence>MTLSIAIIGTGPVGLTLARILLTSPSNVKVTISEQDASASSQTTKGGTLGLHADTGLAALDAAGLRGMVIADCKGNHVFEMPICKDEANQHPEIGCRDLRTLLLDGILEGTIQWGAHITSITSNGMLCLEGGRIDVSDYNFVVGADGTWSKVRVHMNRGKPIYSGLGRFEMHVAAPDVNHLELAREVRHGMYFAAGGGRAIMLYAMIRTQGPEDLAVIVDSQRGNWARMKDHLKVMYEAEGWGDQLLGWFDAAEPGMMRVWPLYEYELPDGHMWEHIKGWTLVGNAAHVMTLMVGEGVNAGMRDALELSKRICALQTVDNLKLDAVVKEYEEEMFVRLQPYMLETL</sequence>
<dbReference type="PRINTS" id="PR00420">
    <property type="entry name" value="RNGMNOXGNASE"/>
</dbReference>
<evidence type="ECO:0000256" key="4">
    <source>
        <dbReference type="ARBA" id="ARBA00023033"/>
    </source>
</evidence>
<dbReference type="GO" id="GO:0004497">
    <property type="term" value="F:monooxygenase activity"/>
    <property type="evidence" value="ECO:0007669"/>
    <property type="project" value="UniProtKB-KW"/>
</dbReference>
<dbReference type="EMBL" id="JABCKI010006193">
    <property type="protein sequence ID" value="KAG5635054.1"/>
    <property type="molecule type" value="Genomic_DNA"/>
</dbReference>
<keyword evidence="3" id="KW-0560">Oxidoreductase</keyword>
<keyword evidence="2" id="KW-0274">FAD</keyword>
<organism evidence="5 6">
    <name type="scientific">Sphagnurus paluster</name>
    <dbReference type="NCBI Taxonomy" id="117069"/>
    <lineage>
        <taxon>Eukaryota</taxon>
        <taxon>Fungi</taxon>
        <taxon>Dikarya</taxon>
        <taxon>Basidiomycota</taxon>
        <taxon>Agaricomycotina</taxon>
        <taxon>Agaricomycetes</taxon>
        <taxon>Agaricomycetidae</taxon>
        <taxon>Agaricales</taxon>
        <taxon>Tricholomatineae</taxon>
        <taxon>Lyophyllaceae</taxon>
        <taxon>Sphagnurus</taxon>
    </lineage>
</organism>
<dbReference type="Proteomes" id="UP000717328">
    <property type="component" value="Unassembled WGS sequence"/>
</dbReference>